<evidence type="ECO:0000256" key="6">
    <source>
        <dbReference type="ARBA" id="ARBA00023015"/>
    </source>
</evidence>
<keyword evidence="13" id="KW-1185">Reference proteome</keyword>
<evidence type="ECO:0000313" key="13">
    <source>
        <dbReference type="Proteomes" id="UP000728032"/>
    </source>
</evidence>
<keyword evidence="2" id="KW-0479">Metal-binding</keyword>
<keyword evidence="7" id="KW-0804">Transcription</keyword>
<feature type="domain" description="C2H2-type" evidence="11">
    <location>
        <begin position="64"/>
        <end position="93"/>
    </location>
</feature>
<dbReference type="EMBL" id="OC914910">
    <property type="protein sequence ID" value="CAD7637413.1"/>
    <property type="molecule type" value="Genomic_DNA"/>
</dbReference>
<reference evidence="12" key="1">
    <citation type="submission" date="2020-11" db="EMBL/GenBank/DDBJ databases">
        <authorList>
            <person name="Tran Van P."/>
        </authorList>
    </citation>
    <scope>NUCLEOTIDE SEQUENCE</scope>
</reference>
<dbReference type="FunFam" id="3.30.160.60:FF:000125">
    <property type="entry name" value="Putative zinc finger protein 143"/>
    <property type="match status" value="2"/>
</dbReference>
<evidence type="ECO:0000256" key="8">
    <source>
        <dbReference type="ARBA" id="ARBA00023242"/>
    </source>
</evidence>
<organism evidence="12">
    <name type="scientific">Oppiella nova</name>
    <dbReference type="NCBI Taxonomy" id="334625"/>
    <lineage>
        <taxon>Eukaryota</taxon>
        <taxon>Metazoa</taxon>
        <taxon>Ecdysozoa</taxon>
        <taxon>Arthropoda</taxon>
        <taxon>Chelicerata</taxon>
        <taxon>Arachnida</taxon>
        <taxon>Acari</taxon>
        <taxon>Acariformes</taxon>
        <taxon>Sarcoptiformes</taxon>
        <taxon>Oribatida</taxon>
        <taxon>Brachypylina</taxon>
        <taxon>Oppioidea</taxon>
        <taxon>Oppiidae</taxon>
        <taxon>Oppiella</taxon>
    </lineage>
</organism>
<dbReference type="EMBL" id="CAJPVJ010000085">
    <property type="protein sequence ID" value="CAG2160478.1"/>
    <property type="molecule type" value="Genomic_DNA"/>
</dbReference>
<dbReference type="SMART" id="SM00355">
    <property type="entry name" value="ZnF_C2H2"/>
    <property type="match status" value="4"/>
</dbReference>
<dbReference type="PANTHER" id="PTHR46179:SF13">
    <property type="entry name" value="C2H2-TYPE DOMAIN-CONTAINING PROTEIN"/>
    <property type="match status" value="1"/>
</dbReference>
<feature type="domain" description="C2H2-type" evidence="11">
    <location>
        <begin position="173"/>
        <end position="202"/>
    </location>
</feature>
<evidence type="ECO:0000256" key="2">
    <source>
        <dbReference type="ARBA" id="ARBA00022723"/>
    </source>
</evidence>
<sequence length="217" mass="24592">MSDIGVEGSAVVLEAQEGGCGVRDGRIETPELEEEDDREGSGYCEPIASTSGSGDDSVGNERPFVCLYPDCGKRFTHKSTLNRHKRLHSGEKPLKYYLCGHKRIVHLKDKRFQCDYSGCGRRLSRKAHLNRHKRVHSGEKPYACDVMHCDKRFAQKWNLIEHKKVVHLKLKPFVCNEDNCGQKLATKSGLIEHKCIHSGEKPYVCEPIIAAKYREII</sequence>
<dbReference type="PANTHER" id="PTHR46179">
    <property type="entry name" value="ZINC FINGER PROTEIN"/>
    <property type="match status" value="1"/>
</dbReference>
<keyword evidence="6" id="KW-0805">Transcription regulation</keyword>
<evidence type="ECO:0000256" key="3">
    <source>
        <dbReference type="ARBA" id="ARBA00022737"/>
    </source>
</evidence>
<dbReference type="PROSITE" id="PS50157">
    <property type="entry name" value="ZINC_FINGER_C2H2_2"/>
    <property type="match status" value="4"/>
</dbReference>
<dbReference type="Proteomes" id="UP000728032">
    <property type="component" value="Unassembled WGS sequence"/>
</dbReference>
<proteinExistence type="predicted"/>
<evidence type="ECO:0000256" key="5">
    <source>
        <dbReference type="ARBA" id="ARBA00022833"/>
    </source>
</evidence>
<protein>
    <recommendedName>
        <fullName evidence="11">C2H2-type domain-containing protein</fullName>
    </recommendedName>
</protein>
<evidence type="ECO:0000259" key="11">
    <source>
        <dbReference type="PROSITE" id="PS50157"/>
    </source>
</evidence>
<keyword evidence="4 9" id="KW-0863">Zinc-finger</keyword>
<dbReference type="InterPro" id="IPR013087">
    <property type="entry name" value="Znf_C2H2_type"/>
</dbReference>
<keyword evidence="3" id="KW-0677">Repeat</keyword>
<dbReference type="AlphaFoldDB" id="A0A7R9L9U9"/>
<dbReference type="Gene3D" id="3.30.160.60">
    <property type="entry name" value="Classic Zinc Finger"/>
    <property type="match status" value="4"/>
</dbReference>
<dbReference type="Pfam" id="PF00096">
    <property type="entry name" value="zf-C2H2"/>
    <property type="match status" value="3"/>
</dbReference>
<gene>
    <name evidence="12" type="ORF">ONB1V03_LOCUS799</name>
</gene>
<comment type="subcellular location">
    <subcellularLocation>
        <location evidence="1">Nucleus</location>
    </subcellularLocation>
</comment>
<evidence type="ECO:0000256" key="4">
    <source>
        <dbReference type="ARBA" id="ARBA00022771"/>
    </source>
</evidence>
<accession>A0A7R9L9U9</accession>
<evidence type="ECO:0000256" key="1">
    <source>
        <dbReference type="ARBA" id="ARBA00004123"/>
    </source>
</evidence>
<dbReference type="GO" id="GO:0005634">
    <property type="term" value="C:nucleus"/>
    <property type="evidence" value="ECO:0007669"/>
    <property type="project" value="UniProtKB-SubCell"/>
</dbReference>
<name>A0A7R9L9U9_9ACAR</name>
<evidence type="ECO:0000256" key="10">
    <source>
        <dbReference type="SAM" id="MobiDB-lite"/>
    </source>
</evidence>
<dbReference type="GO" id="GO:0008270">
    <property type="term" value="F:zinc ion binding"/>
    <property type="evidence" value="ECO:0007669"/>
    <property type="project" value="UniProtKB-KW"/>
</dbReference>
<feature type="domain" description="C2H2-type" evidence="11">
    <location>
        <begin position="112"/>
        <end position="141"/>
    </location>
</feature>
<feature type="region of interest" description="Disordered" evidence="10">
    <location>
        <begin position="22"/>
        <end position="57"/>
    </location>
</feature>
<evidence type="ECO:0000256" key="9">
    <source>
        <dbReference type="PROSITE-ProRule" id="PRU00042"/>
    </source>
</evidence>
<dbReference type="SUPFAM" id="SSF57667">
    <property type="entry name" value="beta-beta-alpha zinc fingers"/>
    <property type="match status" value="3"/>
</dbReference>
<dbReference type="FunFam" id="3.30.160.60:FF:000110">
    <property type="entry name" value="Zinc finger protein-like"/>
    <property type="match status" value="1"/>
</dbReference>
<dbReference type="PROSITE" id="PS00028">
    <property type="entry name" value="ZINC_FINGER_C2H2_1"/>
    <property type="match status" value="4"/>
</dbReference>
<dbReference type="InterPro" id="IPR036236">
    <property type="entry name" value="Znf_C2H2_sf"/>
</dbReference>
<evidence type="ECO:0000256" key="7">
    <source>
        <dbReference type="ARBA" id="ARBA00023163"/>
    </source>
</evidence>
<keyword evidence="5" id="KW-0862">Zinc</keyword>
<dbReference type="OrthoDB" id="6503943at2759"/>
<feature type="domain" description="C2H2-type" evidence="11">
    <location>
        <begin position="142"/>
        <end position="172"/>
    </location>
</feature>
<keyword evidence="8" id="KW-0539">Nucleus</keyword>
<dbReference type="InterPro" id="IPR051061">
    <property type="entry name" value="Zinc_finger_trans_reg"/>
</dbReference>
<dbReference type="GO" id="GO:0006357">
    <property type="term" value="P:regulation of transcription by RNA polymerase II"/>
    <property type="evidence" value="ECO:0007669"/>
    <property type="project" value="TreeGrafter"/>
</dbReference>
<evidence type="ECO:0000313" key="12">
    <source>
        <dbReference type="EMBL" id="CAD7637413.1"/>
    </source>
</evidence>